<accession>A0A3N6QQC7</accession>
<reference evidence="2 3" key="1">
    <citation type="journal article" date="2018" name="ACS Chem. Biol.">
        <title>Ketoreductase domain dysfunction expands chemodiversity: malyngamide biosynthesis in the cyanobacterium Okeania hirsuta.</title>
        <authorList>
            <person name="Moss N.A."/>
            <person name="Leao T."/>
            <person name="Rankin M."/>
            <person name="McCullough T.M."/>
            <person name="Qu P."/>
            <person name="Korobeynikov A."/>
            <person name="Smith J.L."/>
            <person name="Gerwick L."/>
            <person name="Gerwick W.H."/>
        </authorList>
    </citation>
    <scope>NUCLEOTIDE SEQUENCE [LARGE SCALE GENOMIC DNA]</scope>
    <source>
        <strain evidence="2 3">PAB10Feb10-1</strain>
    </source>
</reference>
<proteinExistence type="predicted"/>
<keyword evidence="3" id="KW-1185">Reference proteome</keyword>
<evidence type="ECO:0000256" key="1">
    <source>
        <dbReference type="SAM" id="Phobius"/>
    </source>
</evidence>
<comment type="caution">
    <text evidence="2">The sequence shown here is derived from an EMBL/GenBank/DDBJ whole genome shotgun (WGS) entry which is preliminary data.</text>
</comment>
<feature type="transmembrane region" description="Helical" evidence="1">
    <location>
        <begin position="261"/>
        <end position="283"/>
    </location>
</feature>
<protein>
    <submittedName>
        <fullName evidence="2">Uncharacterized protein</fullName>
    </submittedName>
</protein>
<evidence type="ECO:0000313" key="3">
    <source>
        <dbReference type="Proteomes" id="UP000269154"/>
    </source>
</evidence>
<feature type="transmembrane region" description="Helical" evidence="1">
    <location>
        <begin position="150"/>
        <end position="168"/>
    </location>
</feature>
<feature type="transmembrane region" description="Helical" evidence="1">
    <location>
        <begin position="210"/>
        <end position="231"/>
    </location>
</feature>
<dbReference type="RefSeq" id="WP_124145427.1">
    <property type="nucleotide sequence ID" value="NZ_CAWOKI010000084.1"/>
</dbReference>
<dbReference type="EMBL" id="RCBY01000129">
    <property type="protein sequence ID" value="RQH34819.1"/>
    <property type="molecule type" value="Genomic_DNA"/>
</dbReference>
<keyword evidence="1" id="KW-1133">Transmembrane helix</keyword>
<dbReference type="AlphaFoldDB" id="A0A3N6QQC7"/>
<sequence>MQPKDNFDNYDLNSLENKPVFEEQHNLPVIDEIDTKVYDLFAQINEVITDSNFIQELSAENQEEVSKVLILLSDIKTLYLSGKLIKNIHQKSEVANLVFNLSIAIQYFQHNPEKRLIEKLRIDGEFRIRRIKNFWLALPINFYRRVTSKIILKILLGLILGLPLYIVLPLGLSSGSDNLEKALQSKGILSFNADSRSHETPDMYIKDFQMTVWLGNLCFTTGALGSIVSILSRLSNYEQSEDDHQYEDSIIPILVGFYKPLIGGTFGILIFAILQGGIIPISFGEINNEKRQDQRWMSLFSLSFVVGFSERLAKDIINTTEKNFDSEK</sequence>
<organism evidence="2 3">
    <name type="scientific">Okeania hirsuta</name>
    <dbReference type="NCBI Taxonomy" id="1458930"/>
    <lineage>
        <taxon>Bacteria</taxon>
        <taxon>Bacillati</taxon>
        <taxon>Cyanobacteriota</taxon>
        <taxon>Cyanophyceae</taxon>
        <taxon>Oscillatoriophycideae</taxon>
        <taxon>Oscillatoriales</taxon>
        <taxon>Microcoleaceae</taxon>
        <taxon>Okeania</taxon>
    </lineage>
</organism>
<name>A0A3N6QQC7_9CYAN</name>
<evidence type="ECO:0000313" key="2">
    <source>
        <dbReference type="EMBL" id="RQH34819.1"/>
    </source>
</evidence>
<keyword evidence="1" id="KW-0472">Membrane</keyword>
<keyword evidence="1" id="KW-0812">Transmembrane</keyword>
<dbReference type="OrthoDB" id="491002at2"/>
<gene>
    <name evidence="2" type="ORF">D5R40_20305</name>
</gene>
<dbReference type="Proteomes" id="UP000269154">
    <property type="component" value="Unassembled WGS sequence"/>
</dbReference>